<name>A0A841KUL4_9FIRM</name>
<dbReference type="Pfam" id="PF02450">
    <property type="entry name" value="LCAT"/>
    <property type="match status" value="1"/>
</dbReference>
<dbReference type="GO" id="GO:0008374">
    <property type="term" value="F:O-acyltransferase activity"/>
    <property type="evidence" value="ECO:0007669"/>
    <property type="project" value="InterPro"/>
</dbReference>
<dbReference type="InterPro" id="IPR003386">
    <property type="entry name" value="LACT/PDAT_acylTrfase"/>
</dbReference>
<gene>
    <name evidence="1" type="ORF">HNQ80_000695</name>
</gene>
<keyword evidence="2" id="KW-1185">Reference proteome</keyword>
<dbReference type="ESTHER" id="9clot-a0a841kul4">
    <property type="family name" value="Bacterial_EstLip_FamXIV"/>
</dbReference>
<dbReference type="SUPFAM" id="SSF53474">
    <property type="entry name" value="alpha/beta-Hydrolases"/>
    <property type="match status" value="1"/>
</dbReference>
<evidence type="ECO:0000313" key="1">
    <source>
        <dbReference type="EMBL" id="MBB6214612.1"/>
    </source>
</evidence>
<reference evidence="1 2" key="1">
    <citation type="submission" date="2020-08" db="EMBL/GenBank/DDBJ databases">
        <title>Genomic Encyclopedia of Type Strains, Phase IV (KMG-IV): sequencing the most valuable type-strain genomes for metagenomic binning, comparative biology and taxonomic classification.</title>
        <authorList>
            <person name="Goeker M."/>
        </authorList>
    </citation>
    <scope>NUCLEOTIDE SEQUENCE [LARGE SCALE GENOMIC DNA]</scope>
    <source>
        <strain evidence="1 2">DSM 103526</strain>
    </source>
</reference>
<evidence type="ECO:0008006" key="3">
    <source>
        <dbReference type="Google" id="ProtNLM"/>
    </source>
</evidence>
<organism evidence="1 2">
    <name type="scientific">Anaerosolibacter carboniphilus</name>
    <dbReference type="NCBI Taxonomy" id="1417629"/>
    <lineage>
        <taxon>Bacteria</taxon>
        <taxon>Bacillati</taxon>
        <taxon>Bacillota</taxon>
        <taxon>Clostridia</taxon>
        <taxon>Peptostreptococcales</taxon>
        <taxon>Thermotaleaceae</taxon>
        <taxon>Anaerosolibacter</taxon>
    </lineage>
</organism>
<dbReference type="EMBL" id="JACHEN010000003">
    <property type="protein sequence ID" value="MBB6214612.1"/>
    <property type="molecule type" value="Genomic_DNA"/>
</dbReference>
<dbReference type="InterPro" id="IPR029058">
    <property type="entry name" value="AB_hydrolase_fold"/>
</dbReference>
<dbReference type="RefSeq" id="WP_184308212.1">
    <property type="nucleotide sequence ID" value="NZ_JACHEN010000003.1"/>
</dbReference>
<comment type="caution">
    <text evidence="1">The sequence shown here is derived from an EMBL/GenBank/DDBJ whole genome shotgun (WGS) entry which is preliminary data.</text>
</comment>
<accession>A0A841KUL4</accession>
<dbReference type="Proteomes" id="UP000579281">
    <property type="component" value="Unassembled WGS sequence"/>
</dbReference>
<dbReference type="GO" id="GO:0006629">
    <property type="term" value="P:lipid metabolic process"/>
    <property type="evidence" value="ECO:0007669"/>
    <property type="project" value="InterPro"/>
</dbReference>
<proteinExistence type="predicted"/>
<dbReference type="AlphaFoldDB" id="A0A841KUL4"/>
<dbReference type="PANTHER" id="PTHR11440">
    <property type="entry name" value="LECITHIN-CHOLESTEROL ACYLTRANSFERASE-RELATED"/>
    <property type="match status" value="1"/>
</dbReference>
<dbReference type="Gene3D" id="3.40.50.1820">
    <property type="entry name" value="alpha/beta hydrolase"/>
    <property type="match status" value="1"/>
</dbReference>
<evidence type="ECO:0000313" key="2">
    <source>
        <dbReference type="Proteomes" id="UP000579281"/>
    </source>
</evidence>
<protein>
    <recommendedName>
        <fullName evidence="3">Lecithin:cholesterol acyltransferase</fullName>
    </recommendedName>
</protein>
<sequence length="451" mass="51976">MHPVLTTVGLMEVIKSKLQNQKRNPLIFVPGLYGSMGNTIIPGTGDWSFGMSASIYEPFVEKLEQLGYTRDENLFIAFYDWRQDCIHCADEYLIKTIALAKSKSRSRKVDIICHSMGGLVSRTYVQGNNYQGDVDNLISIGTPNAGAVNAYFFYAGGKLPYNRGMKSNIFRTLLEGYLWIIEKYYGEKNDLDTIHNLLKGAQDLLPSMQYGNYLYYLDKSRNMKFISYDQMHYKNNFLDYINYIYRKTMPKNVKVTLIAGKGIETNQLLQIDPRREHDGQRWIDGRVIDVSKSLEGDGTVMVKSVMAIEGDRYIINGKHEELLERSLFIIRKKLGIDDGYMMRSRYEPIENHISILIDGMGDLQLQGFGENGQEILYDKGVNNIENLDVQKYGERLTWMLITNCRHQELVLNFLPQKDSTLDIIVKDRDGNIKRALGKEVLTKHRYRIQIN</sequence>